<dbReference type="Gene3D" id="2.10.25.160">
    <property type="entry name" value="Granulin"/>
    <property type="match status" value="1"/>
</dbReference>
<dbReference type="OrthoDB" id="5854875at2759"/>
<evidence type="ECO:0000313" key="2">
    <source>
        <dbReference type="Proteomes" id="UP000694569"/>
    </source>
</evidence>
<dbReference type="Ensembl" id="ENSLLET00000042243.1">
    <property type="protein sequence ID" value="ENSLLEP00000040594.1"/>
    <property type="gene ID" value="ENSLLEG00000025821.1"/>
</dbReference>
<protein>
    <submittedName>
        <fullName evidence="1">Uncharacterized protein</fullName>
    </submittedName>
</protein>
<dbReference type="SUPFAM" id="SSF57277">
    <property type="entry name" value="Granulin repeat"/>
    <property type="match status" value="1"/>
</dbReference>
<reference evidence="1" key="2">
    <citation type="submission" date="2025-09" db="UniProtKB">
        <authorList>
            <consortium name="Ensembl"/>
        </authorList>
    </citation>
    <scope>IDENTIFICATION</scope>
</reference>
<reference evidence="1" key="1">
    <citation type="submission" date="2025-08" db="UniProtKB">
        <authorList>
            <consortium name="Ensembl"/>
        </authorList>
    </citation>
    <scope>IDENTIFICATION</scope>
</reference>
<dbReference type="Proteomes" id="UP000694569">
    <property type="component" value="Unplaced"/>
</dbReference>
<dbReference type="InterPro" id="IPR037277">
    <property type="entry name" value="Granulin_sf"/>
</dbReference>
<name>A0A8C5QRR3_9ANUR</name>
<dbReference type="AlphaFoldDB" id="A0A8C5QRR3"/>
<sequence>VVWCDAQYACYDGQTCCRGPSGLWTCCPLYQVCNKCDCCLTWLFIPPPTVVSSLPQIFIEK</sequence>
<evidence type="ECO:0000313" key="1">
    <source>
        <dbReference type="Ensembl" id="ENSLLEP00000040594.1"/>
    </source>
</evidence>
<keyword evidence="2" id="KW-1185">Reference proteome</keyword>
<proteinExistence type="predicted"/>
<organism evidence="1 2">
    <name type="scientific">Leptobrachium leishanense</name>
    <name type="common">Leishan spiny toad</name>
    <dbReference type="NCBI Taxonomy" id="445787"/>
    <lineage>
        <taxon>Eukaryota</taxon>
        <taxon>Metazoa</taxon>
        <taxon>Chordata</taxon>
        <taxon>Craniata</taxon>
        <taxon>Vertebrata</taxon>
        <taxon>Euteleostomi</taxon>
        <taxon>Amphibia</taxon>
        <taxon>Batrachia</taxon>
        <taxon>Anura</taxon>
        <taxon>Pelobatoidea</taxon>
        <taxon>Megophryidae</taxon>
        <taxon>Leptobrachium</taxon>
    </lineage>
</organism>
<accession>A0A8C5QRR3</accession>